<keyword evidence="2" id="KW-1133">Transmembrane helix</keyword>
<dbReference type="KEGG" id="sfy:GFH48_16850"/>
<organism evidence="3 4">
    <name type="scientific">Streptomyces fagopyri</name>
    <dbReference type="NCBI Taxonomy" id="2662397"/>
    <lineage>
        <taxon>Bacteria</taxon>
        <taxon>Bacillati</taxon>
        <taxon>Actinomycetota</taxon>
        <taxon>Actinomycetes</taxon>
        <taxon>Kitasatosporales</taxon>
        <taxon>Streptomycetaceae</taxon>
        <taxon>Streptomyces</taxon>
    </lineage>
</organism>
<evidence type="ECO:0000256" key="1">
    <source>
        <dbReference type="SAM" id="MobiDB-lite"/>
    </source>
</evidence>
<reference evidence="3 4" key="1">
    <citation type="submission" date="2019-10" db="EMBL/GenBank/DDBJ databases">
        <title>A novel species.</title>
        <authorList>
            <person name="Gao J."/>
        </authorList>
    </citation>
    <scope>NUCLEOTIDE SEQUENCE [LARGE SCALE GENOMIC DNA]</scope>
    <source>
        <strain evidence="3 4">QMT-28</strain>
    </source>
</reference>
<dbReference type="AlphaFoldDB" id="A0A5Q0LCE4"/>
<evidence type="ECO:0000256" key="2">
    <source>
        <dbReference type="SAM" id="Phobius"/>
    </source>
</evidence>
<feature type="compositionally biased region" description="Gly residues" evidence="1">
    <location>
        <begin position="58"/>
        <end position="75"/>
    </location>
</feature>
<keyword evidence="2" id="KW-0472">Membrane</keyword>
<dbReference type="Proteomes" id="UP000326179">
    <property type="component" value="Chromosome"/>
</dbReference>
<feature type="region of interest" description="Disordered" evidence="1">
    <location>
        <begin position="178"/>
        <end position="229"/>
    </location>
</feature>
<evidence type="ECO:0008006" key="5">
    <source>
        <dbReference type="Google" id="ProtNLM"/>
    </source>
</evidence>
<keyword evidence="2" id="KW-0812">Transmembrane</keyword>
<evidence type="ECO:0000313" key="4">
    <source>
        <dbReference type="Proteomes" id="UP000326179"/>
    </source>
</evidence>
<feature type="compositionally biased region" description="Gly residues" evidence="1">
    <location>
        <begin position="89"/>
        <end position="106"/>
    </location>
</feature>
<proteinExistence type="predicted"/>
<dbReference type="EMBL" id="CP045643">
    <property type="protein sequence ID" value="QFZ74710.1"/>
    <property type="molecule type" value="Genomic_DNA"/>
</dbReference>
<evidence type="ECO:0000313" key="3">
    <source>
        <dbReference type="EMBL" id="QFZ74710.1"/>
    </source>
</evidence>
<name>A0A5Q0LCE4_9ACTN</name>
<feature type="compositionally biased region" description="Low complexity" evidence="1">
    <location>
        <begin position="210"/>
        <end position="226"/>
    </location>
</feature>
<gene>
    <name evidence="3" type="ORF">GFH48_16850</name>
</gene>
<protein>
    <recommendedName>
        <fullName evidence="5">Serine/arginine repetitive matrix protein 2</fullName>
    </recommendedName>
</protein>
<dbReference type="RefSeq" id="WP_153289028.1">
    <property type="nucleotide sequence ID" value="NZ_CP045643.1"/>
</dbReference>
<keyword evidence="4" id="KW-1185">Reference proteome</keyword>
<accession>A0A5Q0LCE4</accession>
<sequence>MAGKDEVHWNAETQSWVTGGAPQGRYTPPPPPRPEFEPVHPPGPAPAPGQAPVPGPEDGPGAGPGPGSSSAGGPGIDSAGSPGADSGTGSAGGPGTPGGAGPGIGPGQPSQYPAPVLHPGPDQGGHHPAYWVPGPLPAPGAASRPSVRRVVAVLTAALLVGGAAGFGGWYVWSRDGGGTHKDDARTKVSSAPTGPDAEDPASVPAPTPAPTLDATSASPSASTLPAGYHRASNGEFDMAVPDGWQPERQSGKNGVTIYFFRESGGGPRYLQVFRVSEDNPTPRGTLTAAEKDLRKQLPGYHRNSLTTVPDARGEAAELDYSHPSVKWGVEVRTLDRVVPVGGGELYVVLTSGPSGAWPAQRQIQEAAVTSFCLAGAC</sequence>
<feature type="compositionally biased region" description="Low complexity" evidence="1">
    <location>
        <begin position="76"/>
        <end position="88"/>
    </location>
</feature>
<feature type="transmembrane region" description="Helical" evidence="2">
    <location>
        <begin position="150"/>
        <end position="172"/>
    </location>
</feature>
<feature type="region of interest" description="Disordered" evidence="1">
    <location>
        <begin position="1"/>
        <end position="132"/>
    </location>
</feature>
<feature type="compositionally biased region" description="Pro residues" evidence="1">
    <location>
        <begin position="27"/>
        <end position="57"/>
    </location>
</feature>